<dbReference type="EMBL" id="OU466857">
    <property type="protein sequence ID" value="CAH2039102.1"/>
    <property type="molecule type" value="Genomic_DNA"/>
</dbReference>
<feature type="transmembrane region" description="Helical" evidence="8">
    <location>
        <begin position="375"/>
        <end position="399"/>
    </location>
</feature>
<feature type="transmembrane region" description="Helical" evidence="8">
    <location>
        <begin position="294"/>
        <end position="313"/>
    </location>
</feature>
<evidence type="ECO:0000256" key="8">
    <source>
        <dbReference type="SAM" id="Phobius"/>
    </source>
</evidence>
<protein>
    <recommendedName>
        <fullName evidence="11">Equilibrative nucleotide transporter 8</fullName>
    </recommendedName>
</protein>
<evidence type="ECO:0008006" key="11">
    <source>
        <dbReference type="Google" id="ProtNLM"/>
    </source>
</evidence>
<feature type="transmembrane region" description="Helical" evidence="8">
    <location>
        <begin position="124"/>
        <end position="143"/>
    </location>
</feature>
<sequence length="494" mass="55417">MEYNGIEKARSDQCHTQSSNFNSNPSVLCPTQRPYSFLFLCTSPDDLQRHQRIVIANNNAKMGLVLVFPPPNITTIKSNHHHHCFITRPTSESCQEPKAKLREEKMADEKVIVDEVETRDAYRVAYVIHFLLGAGSLIPWNALITAVDYFGYLYPDKHVEKTFTVAYMSCSVLVLVLMMTWNTRLSYRLRMNLGFSMFIISMMASPIIDWVWKGKNNENVSYLLMIGSVVLCGLADGLVGGSLIGSAGKLPRQYMQAIFAGTASSGIIISILRITTKASLPQTPQGLRTSAHCYFIVSSTILLCCFLCCNVLHKLPVMQQHLRFDQPLYSNLKIWVVGRKIKWPASGILIIYTVTLSIFPGFIAENLKSQLLQSWYPILLITVYNVSDFVGKSLTALYLWQSIRSATWACVLRLLFYPLFSACLRGPHWLRTEVPVVVLTFMLGLTNGYLTSVLMIMAPKTVHASEAELAAVFMVVFLGIGLVCGSVLGWVWLI</sequence>
<dbReference type="InterPro" id="IPR036259">
    <property type="entry name" value="MFS_trans_sf"/>
</dbReference>
<feature type="transmembrane region" description="Helical" evidence="8">
    <location>
        <begin position="469"/>
        <end position="493"/>
    </location>
</feature>
<gene>
    <name evidence="9" type="ORF">TAV2_LOCUS162</name>
</gene>
<keyword evidence="6 8" id="KW-0472">Membrane</keyword>
<evidence type="ECO:0000256" key="6">
    <source>
        <dbReference type="ARBA" id="ARBA00023136"/>
    </source>
</evidence>
<feature type="compositionally biased region" description="Basic and acidic residues" evidence="7">
    <location>
        <begin position="1"/>
        <end position="13"/>
    </location>
</feature>
<dbReference type="SUPFAM" id="SSF103473">
    <property type="entry name" value="MFS general substrate transporter"/>
    <property type="match status" value="1"/>
</dbReference>
<feature type="transmembrane region" description="Helical" evidence="8">
    <location>
        <begin position="257"/>
        <end position="274"/>
    </location>
</feature>
<organism evidence="9 10">
    <name type="scientific">Thlaspi arvense</name>
    <name type="common">Field penny-cress</name>
    <dbReference type="NCBI Taxonomy" id="13288"/>
    <lineage>
        <taxon>Eukaryota</taxon>
        <taxon>Viridiplantae</taxon>
        <taxon>Streptophyta</taxon>
        <taxon>Embryophyta</taxon>
        <taxon>Tracheophyta</taxon>
        <taxon>Spermatophyta</taxon>
        <taxon>Magnoliopsida</taxon>
        <taxon>eudicotyledons</taxon>
        <taxon>Gunneridae</taxon>
        <taxon>Pentapetalae</taxon>
        <taxon>rosids</taxon>
        <taxon>malvids</taxon>
        <taxon>Brassicales</taxon>
        <taxon>Brassicaceae</taxon>
        <taxon>Thlaspideae</taxon>
        <taxon>Thlaspi</taxon>
    </lineage>
</organism>
<dbReference type="Proteomes" id="UP000836841">
    <property type="component" value="Chromosome 1"/>
</dbReference>
<feature type="transmembrane region" description="Helical" evidence="8">
    <location>
        <begin position="224"/>
        <end position="245"/>
    </location>
</feature>
<feature type="region of interest" description="Disordered" evidence="7">
    <location>
        <begin position="1"/>
        <end position="25"/>
    </location>
</feature>
<keyword evidence="3" id="KW-0813">Transport</keyword>
<dbReference type="PANTHER" id="PTHR10332">
    <property type="entry name" value="EQUILIBRATIVE NUCLEOSIDE TRANSPORTER"/>
    <property type="match status" value="1"/>
</dbReference>
<evidence type="ECO:0000256" key="3">
    <source>
        <dbReference type="ARBA" id="ARBA00022448"/>
    </source>
</evidence>
<evidence type="ECO:0000256" key="5">
    <source>
        <dbReference type="ARBA" id="ARBA00022989"/>
    </source>
</evidence>
<reference evidence="9 10" key="1">
    <citation type="submission" date="2022-03" db="EMBL/GenBank/DDBJ databases">
        <authorList>
            <person name="Nunn A."/>
            <person name="Chopra R."/>
            <person name="Nunn A."/>
            <person name="Contreras Garrido A."/>
        </authorList>
    </citation>
    <scope>NUCLEOTIDE SEQUENCE [LARGE SCALE GENOMIC DNA]</scope>
</reference>
<dbReference type="AlphaFoldDB" id="A0AAU9RJF3"/>
<evidence type="ECO:0000256" key="7">
    <source>
        <dbReference type="SAM" id="MobiDB-lite"/>
    </source>
</evidence>
<dbReference type="GO" id="GO:0005886">
    <property type="term" value="C:plasma membrane"/>
    <property type="evidence" value="ECO:0007669"/>
    <property type="project" value="TreeGrafter"/>
</dbReference>
<feature type="transmembrane region" description="Helical" evidence="8">
    <location>
        <begin position="163"/>
        <end position="181"/>
    </location>
</feature>
<dbReference type="Pfam" id="PF01733">
    <property type="entry name" value="Nucleoside_tran"/>
    <property type="match status" value="2"/>
</dbReference>
<feature type="transmembrane region" description="Helical" evidence="8">
    <location>
        <begin position="193"/>
        <end position="212"/>
    </location>
</feature>
<dbReference type="InterPro" id="IPR002259">
    <property type="entry name" value="Eqnu_transpt"/>
</dbReference>
<accession>A0AAU9RJF3</accession>
<keyword evidence="10" id="KW-1185">Reference proteome</keyword>
<evidence type="ECO:0000256" key="4">
    <source>
        <dbReference type="ARBA" id="ARBA00022692"/>
    </source>
</evidence>
<evidence type="ECO:0000313" key="10">
    <source>
        <dbReference type="Proteomes" id="UP000836841"/>
    </source>
</evidence>
<keyword evidence="5 8" id="KW-1133">Transmembrane helix</keyword>
<dbReference type="PANTHER" id="PTHR10332:SF77">
    <property type="entry name" value="EQUILIBRATIVE NUCLEOTIDE TRANSPORTER 8"/>
    <property type="match status" value="1"/>
</dbReference>
<feature type="compositionally biased region" description="Polar residues" evidence="7">
    <location>
        <begin position="14"/>
        <end position="25"/>
    </location>
</feature>
<comment type="subcellular location">
    <subcellularLocation>
        <location evidence="1">Membrane</location>
        <topology evidence="1">Multi-pass membrane protein</topology>
    </subcellularLocation>
</comment>
<keyword evidence="4 8" id="KW-0812">Transmembrane</keyword>
<comment type="similarity">
    <text evidence="2">Belongs to the SLC29A/ENT transporter (TC 2.A.57) family.</text>
</comment>
<dbReference type="GO" id="GO:0005337">
    <property type="term" value="F:nucleoside transmembrane transporter activity"/>
    <property type="evidence" value="ECO:0007669"/>
    <property type="project" value="InterPro"/>
</dbReference>
<feature type="transmembrane region" description="Helical" evidence="8">
    <location>
        <begin position="343"/>
        <end position="363"/>
    </location>
</feature>
<evidence type="ECO:0000313" key="9">
    <source>
        <dbReference type="EMBL" id="CAH2039102.1"/>
    </source>
</evidence>
<feature type="transmembrane region" description="Helical" evidence="8">
    <location>
        <begin position="436"/>
        <end position="457"/>
    </location>
</feature>
<proteinExistence type="inferred from homology"/>
<evidence type="ECO:0000256" key="1">
    <source>
        <dbReference type="ARBA" id="ARBA00004141"/>
    </source>
</evidence>
<evidence type="ECO:0000256" key="2">
    <source>
        <dbReference type="ARBA" id="ARBA00007965"/>
    </source>
</evidence>
<name>A0AAU9RJF3_THLAR</name>